<dbReference type="Gene3D" id="3.30.65.10">
    <property type="entry name" value="Bacterial Topoisomerase I, domain 1"/>
    <property type="match status" value="1"/>
</dbReference>
<dbReference type="PANTHER" id="PTHR11070:SF63">
    <property type="entry name" value="DNA HELICASE IV"/>
    <property type="match status" value="1"/>
</dbReference>
<dbReference type="Proteomes" id="UP001153387">
    <property type="component" value="Unassembled WGS sequence"/>
</dbReference>
<feature type="domain" description="DNA topoisomerase type IA zn finger" evidence="5">
    <location>
        <begin position="119"/>
        <end position="152"/>
    </location>
</feature>
<dbReference type="Pfam" id="PF01396">
    <property type="entry name" value="Zn_ribbon_Top1"/>
    <property type="match status" value="1"/>
</dbReference>
<evidence type="ECO:0000256" key="2">
    <source>
        <dbReference type="ARBA" id="ARBA00022801"/>
    </source>
</evidence>
<dbReference type="InterPro" id="IPR027417">
    <property type="entry name" value="P-loop_NTPase"/>
</dbReference>
<keyword evidence="1" id="KW-0547">Nucleotide-binding</keyword>
<evidence type="ECO:0000259" key="5">
    <source>
        <dbReference type="Pfam" id="PF01396"/>
    </source>
</evidence>
<dbReference type="InterPro" id="IPR000212">
    <property type="entry name" value="DNA_helicase_UvrD/REP"/>
</dbReference>
<name>A0A9X4KDN5_9BACL</name>
<evidence type="ECO:0000256" key="4">
    <source>
        <dbReference type="ARBA" id="ARBA00022840"/>
    </source>
</evidence>
<proteinExistence type="predicted"/>
<evidence type="ECO:0000313" key="7">
    <source>
        <dbReference type="EMBL" id="MDG0789970.1"/>
    </source>
</evidence>
<comment type="caution">
    <text evidence="7">The sequence shown here is derived from an EMBL/GenBank/DDBJ whole genome shotgun (WGS) entry which is preliminary data.</text>
</comment>
<dbReference type="PANTHER" id="PTHR11070">
    <property type="entry name" value="UVRD / RECB / PCRA DNA HELICASE FAMILY MEMBER"/>
    <property type="match status" value="1"/>
</dbReference>
<dbReference type="GO" id="GO:0005694">
    <property type="term" value="C:chromosome"/>
    <property type="evidence" value="ECO:0007669"/>
    <property type="project" value="InterPro"/>
</dbReference>
<protein>
    <submittedName>
        <fullName evidence="7">Topoisomerase DNA-binding C4 zinc finger domain-containing protein</fullName>
    </submittedName>
</protein>
<organism evidence="7 8">
    <name type="scientific">Cohnella ginsengisoli</name>
    <dbReference type="NCBI Taxonomy" id="425004"/>
    <lineage>
        <taxon>Bacteria</taxon>
        <taxon>Bacillati</taxon>
        <taxon>Bacillota</taxon>
        <taxon>Bacilli</taxon>
        <taxon>Bacillales</taxon>
        <taxon>Paenibacillaceae</taxon>
        <taxon>Cohnella</taxon>
    </lineage>
</organism>
<feature type="domain" description="UvrD-like helicase C-terminal" evidence="6">
    <location>
        <begin position="12"/>
        <end position="83"/>
    </location>
</feature>
<keyword evidence="7" id="KW-0238">DNA-binding</keyword>
<accession>A0A9X4KDN5</accession>
<dbReference type="InterPro" id="IPR013498">
    <property type="entry name" value="Topo_IA_Znf"/>
</dbReference>
<evidence type="ECO:0000313" key="8">
    <source>
        <dbReference type="Proteomes" id="UP001153387"/>
    </source>
</evidence>
<dbReference type="GO" id="GO:0003916">
    <property type="term" value="F:DNA topoisomerase activity"/>
    <property type="evidence" value="ECO:0007669"/>
    <property type="project" value="InterPro"/>
</dbReference>
<keyword evidence="8" id="KW-1185">Reference proteome</keyword>
<dbReference type="RefSeq" id="WP_277563856.1">
    <property type="nucleotide sequence ID" value="NZ_JAPDHZ010000002.1"/>
</dbReference>
<keyword evidence="3" id="KW-0347">Helicase</keyword>
<gene>
    <name evidence="7" type="ORF">OMP38_03200</name>
</gene>
<dbReference type="Pfam" id="PF13361">
    <property type="entry name" value="UvrD_C"/>
    <property type="match status" value="1"/>
</dbReference>
<dbReference type="SUPFAM" id="SSF57783">
    <property type="entry name" value="Zinc beta-ribbon"/>
    <property type="match status" value="1"/>
</dbReference>
<dbReference type="GO" id="GO:0000725">
    <property type="term" value="P:recombinational repair"/>
    <property type="evidence" value="ECO:0007669"/>
    <property type="project" value="TreeGrafter"/>
</dbReference>
<evidence type="ECO:0000256" key="1">
    <source>
        <dbReference type="ARBA" id="ARBA00022741"/>
    </source>
</evidence>
<dbReference type="GO" id="GO:0005524">
    <property type="term" value="F:ATP binding"/>
    <property type="evidence" value="ECO:0007669"/>
    <property type="project" value="UniProtKB-KW"/>
</dbReference>
<dbReference type="GO" id="GO:0003677">
    <property type="term" value="F:DNA binding"/>
    <property type="evidence" value="ECO:0007669"/>
    <property type="project" value="UniProtKB-KW"/>
</dbReference>
<dbReference type="Gene3D" id="3.40.50.300">
    <property type="entry name" value="P-loop containing nucleotide triphosphate hydrolases"/>
    <property type="match status" value="1"/>
</dbReference>
<dbReference type="EMBL" id="JAPDHZ010000002">
    <property type="protein sequence ID" value="MDG0789970.1"/>
    <property type="molecule type" value="Genomic_DNA"/>
</dbReference>
<dbReference type="SUPFAM" id="SSF52540">
    <property type="entry name" value="P-loop containing nucleoside triphosphate hydrolases"/>
    <property type="match status" value="1"/>
</dbReference>
<dbReference type="GO" id="GO:0006265">
    <property type="term" value="P:DNA topological change"/>
    <property type="evidence" value="ECO:0007669"/>
    <property type="project" value="InterPro"/>
</dbReference>
<keyword evidence="4" id="KW-0067">ATP-binding</keyword>
<evidence type="ECO:0000256" key="3">
    <source>
        <dbReference type="ARBA" id="ARBA00022806"/>
    </source>
</evidence>
<dbReference type="GO" id="GO:0016787">
    <property type="term" value="F:hydrolase activity"/>
    <property type="evidence" value="ECO:0007669"/>
    <property type="project" value="UniProtKB-KW"/>
</dbReference>
<keyword evidence="2" id="KW-0378">Hydrolase</keyword>
<dbReference type="InterPro" id="IPR014017">
    <property type="entry name" value="DNA_helicase_UvrD-like_C"/>
</dbReference>
<reference evidence="7 8" key="1">
    <citation type="submission" date="2022-10" db="EMBL/GenBank/DDBJ databases">
        <title>Comparative genomic analysis of Cohnella hashimotonis sp. nov., isolated from the International Space Station.</title>
        <authorList>
            <person name="Simpson A."/>
            <person name="Venkateswaran K."/>
        </authorList>
    </citation>
    <scope>NUCLEOTIDE SEQUENCE [LARGE SCALE GENOMIC DNA]</scope>
    <source>
        <strain evidence="7 8">DSM 18997</strain>
    </source>
</reference>
<dbReference type="GO" id="GO:0005829">
    <property type="term" value="C:cytosol"/>
    <property type="evidence" value="ECO:0007669"/>
    <property type="project" value="TreeGrafter"/>
</dbReference>
<dbReference type="GO" id="GO:0043138">
    <property type="term" value="F:3'-5' DNA helicase activity"/>
    <property type="evidence" value="ECO:0007669"/>
    <property type="project" value="TreeGrafter"/>
</dbReference>
<evidence type="ECO:0000259" key="6">
    <source>
        <dbReference type="Pfam" id="PF13361"/>
    </source>
</evidence>
<sequence>MMIKYRRFRDLKITFFTAHRSKGLEAENVIIINAKNSLVGFPNKIADDPILGWVLTERDNFDFAEERRLFYVAITRTKNRCIILAPETGMSVFVKELIDKHQVPYSMVTDEESMADHPNCPRCRTGYLVTRQGNGGQSFLGCSNYPGCEYRVRYIQILKDKKDL</sequence>
<dbReference type="AlphaFoldDB" id="A0A9X4KDN5"/>